<organism evidence="3 4">
    <name type="scientific">Rhodoblastus acidophilus</name>
    <name type="common">Rhodopseudomonas acidophila</name>
    <dbReference type="NCBI Taxonomy" id="1074"/>
    <lineage>
        <taxon>Bacteria</taxon>
        <taxon>Pseudomonadati</taxon>
        <taxon>Pseudomonadota</taxon>
        <taxon>Alphaproteobacteria</taxon>
        <taxon>Hyphomicrobiales</taxon>
        <taxon>Rhodoblastaceae</taxon>
        <taxon>Rhodoblastus</taxon>
    </lineage>
</organism>
<dbReference type="Pfam" id="PF00561">
    <property type="entry name" value="Abhydrolase_1"/>
    <property type="match status" value="1"/>
</dbReference>
<dbReference type="Gene3D" id="3.40.50.1820">
    <property type="entry name" value="alpha/beta hydrolase"/>
    <property type="match status" value="1"/>
</dbReference>
<dbReference type="InterPro" id="IPR006311">
    <property type="entry name" value="TAT_signal"/>
</dbReference>
<keyword evidence="1" id="KW-0732">Signal</keyword>
<accession>A0A212S8J4</accession>
<feature type="signal peptide" evidence="1">
    <location>
        <begin position="1"/>
        <end position="30"/>
    </location>
</feature>
<dbReference type="PRINTS" id="PR00111">
    <property type="entry name" value="ABHYDROLASE"/>
</dbReference>
<dbReference type="AlphaFoldDB" id="A0A212S8J4"/>
<dbReference type="InterPro" id="IPR050266">
    <property type="entry name" value="AB_hydrolase_sf"/>
</dbReference>
<dbReference type="GO" id="GO:0047372">
    <property type="term" value="F:monoacylglycerol lipase activity"/>
    <property type="evidence" value="ECO:0007669"/>
    <property type="project" value="TreeGrafter"/>
</dbReference>
<dbReference type="GO" id="GO:0016020">
    <property type="term" value="C:membrane"/>
    <property type="evidence" value="ECO:0007669"/>
    <property type="project" value="TreeGrafter"/>
</dbReference>
<dbReference type="PANTHER" id="PTHR43798:SF33">
    <property type="entry name" value="HYDROLASE, PUTATIVE (AFU_ORTHOLOGUE AFUA_2G14860)-RELATED"/>
    <property type="match status" value="1"/>
</dbReference>
<evidence type="ECO:0000259" key="2">
    <source>
        <dbReference type="Pfam" id="PF00561"/>
    </source>
</evidence>
<evidence type="ECO:0000313" key="4">
    <source>
        <dbReference type="Proteomes" id="UP000198418"/>
    </source>
</evidence>
<dbReference type="Proteomes" id="UP000198418">
    <property type="component" value="Unassembled WGS sequence"/>
</dbReference>
<feature type="domain" description="AB hydrolase-1" evidence="2">
    <location>
        <begin position="88"/>
        <end position="336"/>
    </location>
</feature>
<name>A0A212S8J4_RHOAC</name>
<evidence type="ECO:0000256" key="1">
    <source>
        <dbReference type="SAM" id="SignalP"/>
    </source>
</evidence>
<gene>
    <name evidence="3" type="ORF">SAMN06265338_11567</name>
</gene>
<dbReference type="InterPro" id="IPR000073">
    <property type="entry name" value="AB_hydrolase_1"/>
</dbReference>
<dbReference type="SUPFAM" id="SSF53474">
    <property type="entry name" value="alpha/beta-Hydrolases"/>
    <property type="match status" value="1"/>
</dbReference>
<feature type="chain" id="PRO_5012171369" evidence="1">
    <location>
        <begin position="31"/>
        <end position="350"/>
    </location>
</feature>
<dbReference type="PANTHER" id="PTHR43798">
    <property type="entry name" value="MONOACYLGLYCEROL LIPASE"/>
    <property type="match status" value="1"/>
</dbReference>
<sequence>MTDMKTAASRRAFLAGAAATPLLAAAPARASGETAAPEKEKTLEPMGICFEGWPYPGPVKFLALDHAEPMRMAYMDFPAAPGLARNRAVLLLHGKNFDSSYWNDAIAFLRRAGFRVIVPDQIGFNKSSKPIKTYSFADLAANTLALADGLGLRTFDVIGHSTGGMLAAHLAAKHPGRINRLILEDPIGLVDYRDHIPPQTLATLEKAEADYDEAGYRAFVARYFPKLPPAQYEPFVVSRMRLALSGDYPRYLRVVALTYQMIYNEPARKLYATLKPPTLLMSGAEDQSTPLIGYASPEAKKKIPPLAQAARDVAKAHSALRHVEFPGVGHVPHLEAPQDFQREVLAFLQA</sequence>
<proteinExistence type="predicted"/>
<protein>
    <submittedName>
        <fullName evidence="3">Pimeloyl-ACP methyl ester carboxylesterase</fullName>
    </submittedName>
</protein>
<dbReference type="PROSITE" id="PS51318">
    <property type="entry name" value="TAT"/>
    <property type="match status" value="1"/>
</dbReference>
<dbReference type="RefSeq" id="WP_088522186.1">
    <property type="nucleotide sequence ID" value="NZ_FYDG01000015.1"/>
</dbReference>
<dbReference type="EMBL" id="FYDG01000015">
    <property type="protein sequence ID" value="SNB81526.1"/>
    <property type="molecule type" value="Genomic_DNA"/>
</dbReference>
<dbReference type="InterPro" id="IPR029058">
    <property type="entry name" value="AB_hydrolase_fold"/>
</dbReference>
<dbReference type="GO" id="GO:0046464">
    <property type="term" value="P:acylglycerol catabolic process"/>
    <property type="evidence" value="ECO:0007669"/>
    <property type="project" value="TreeGrafter"/>
</dbReference>
<evidence type="ECO:0000313" key="3">
    <source>
        <dbReference type="EMBL" id="SNB81526.1"/>
    </source>
</evidence>
<dbReference type="OrthoDB" id="9804723at2"/>
<keyword evidence="4" id="KW-1185">Reference proteome</keyword>
<reference evidence="4" key="1">
    <citation type="submission" date="2017-06" db="EMBL/GenBank/DDBJ databases">
        <authorList>
            <person name="Varghese N."/>
            <person name="Submissions S."/>
        </authorList>
    </citation>
    <scope>NUCLEOTIDE SEQUENCE [LARGE SCALE GENOMIC DNA]</scope>
    <source>
        <strain evidence="4">DSM 137</strain>
    </source>
</reference>